<dbReference type="GO" id="GO:0009279">
    <property type="term" value="C:cell outer membrane"/>
    <property type="evidence" value="ECO:0007669"/>
    <property type="project" value="TreeGrafter"/>
</dbReference>
<comment type="similarity">
    <text evidence="1">Belongs to the intimin/invasin family.</text>
</comment>
<dbReference type="AlphaFoldDB" id="A0A240C3J6"/>
<dbReference type="RefSeq" id="WP_061794640.1">
    <property type="nucleotide sequence ID" value="NZ_CABITV010000001.1"/>
</dbReference>
<dbReference type="InterPro" id="IPR024519">
    <property type="entry name" value="IAT_beta"/>
</dbReference>
<dbReference type="InterPro" id="IPR038177">
    <property type="entry name" value="IAT_beta_sf"/>
</dbReference>
<feature type="domain" description="Inverse autotransporter beta-domain" evidence="3">
    <location>
        <begin position="78"/>
        <end position="356"/>
    </location>
</feature>
<feature type="region of interest" description="Disordered" evidence="2">
    <location>
        <begin position="42"/>
        <end position="69"/>
    </location>
</feature>
<dbReference type="OrthoDB" id="8320584at2"/>
<dbReference type="InterPro" id="IPR051715">
    <property type="entry name" value="Intimin-Invasin_domain"/>
</dbReference>
<keyword evidence="5" id="KW-1185">Reference proteome</keyword>
<evidence type="ECO:0000313" key="4">
    <source>
        <dbReference type="EMBL" id="SNW02691.1"/>
    </source>
</evidence>
<name>A0A240C3J6_SERFI</name>
<dbReference type="KEGG" id="sfj:SAMEA4384070_2918"/>
<dbReference type="EMBL" id="LT906479">
    <property type="protein sequence ID" value="SNW02691.1"/>
    <property type="molecule type" value="Genomic_DNA"/>
</dbReference>
<accession>A0A240C3J6</accession>
<dbReference type="NCBIfam" id="NF007556">
    <property type="entry name" value="PRK10177.1"/>
    <property type="match status" value="1"/>
</dbReference>
<dbReference type="STRING" id="1411141.GCA_001590885_00187"/>
<proteinExistence type="inferred from homology"/>
<gene>
    <name evidence="4" type="primary">eae</name>
    <name evidence="4" type="ORF">SAMEA4384070_02918</name>
</gene>
<evidence type="ECO:0000256" key="1">
    <source>
        <dbReference type="ARBA" id="ARBA00010116"/>
    </source>
</evidence>
<evidence type="ECO:0000256" key="2">
    <source>
        <dbReference type="SAM" id="MobiDB-lite"/>
    </source>
</evidence>
<evidence type="ECO:0000259" key="3">
    <source>
        <dbReference type="Pfam" id="PF11924"/>
    </source>
</evidence>
<feature type="region of interest" description="Disordered" evidence="2">
    <location>
        <begin position="469"/>
        <end position="497"/>
    </location>
</feature>
<dbReference type="Gene3D" id="2.40.160.160">
    <property type="entry name" value="Inverse autotransporter, beta-domain"/>
    <property type="match status" value="1"/>
</dbReference>
<organism evidence="4 5">
    <name type="scientific">Serratia ficaria</name>
    <dbReference type="NCBI Taxonomy" id="61651"/>
    <lineage>
        <taxon>Bacteria</taxon>
        <taxon>Pseudomonadati</taxon>
        <taxon>Pseudomonadota</taxon>
        <taxon>Gammaproteobacteria</taxon>
        <taxon>Enterobacterales</taxon>
        <taxon>Yersiniaceae</taxon>
        <taxon>Serratia</taxon>
    </lineage>
</organism>
<reference evidence="4 5" key="1">
    <citation type="submission" date="2017-06" db="EMBL/GenBank/DDBJ databases">
        <authorList>
            <consortium name="Pathogen Informatics"/>
        </authorList>
    </citation>
    <scope>NUCLEOTIDE SEQUENCE [LARGE SCALE GENOMIC DNA]</scope>
    <source>
        <strain evidence="4 5">NCTC12148</strain>
    </source>
</reference>
<dbReference type="Pfam" id="PF11924">
    <property type="entry name" value="IAT_beta"/>
    <property type="match status" value="1"/>
</dbReference>
<sequence>MTDVIQAVRNNASSKTFWLHRLPAALLAWPFLWLGGALPARAESPPAPDSVTRHGGADLPELGGAPDDAEREKEWATMAKQLGERDLNNVSGQQVRTRAENYVLGQATGALQQQAQELLSPLGTATLALKVNNEGDFTGSTGQLFSPLYDVNGLLTYSQVGLLQQSEGSLGNFGLGQRWITGDWLLGYNTVLDSDFARQRNRASVGAEAWGDYLRLSANYYYPLSALAQQPNDAVFFSRPARGYDITTQGYLPFYRHIGGSLSYEQYLGDNVDLFGSGKKQNDPRAMQLGLNYTPVPLVTVKALHKIGEGGQSQDQVELALSYRLGVPLVKQISPEYVAQAKSLRGSRYDNIERKNVPVLEFRQRKTLQVFLATPPWSLQQGETLPLVLEIKAVNNITRVSWQGDTQALSLTPSRNANDPHGWTLIVPKWDDSPGAANSYRLSVTLEDDKQQRVTSNWIDLKVTPPLTLSSGDEAAPPVKTLTPPVIPAQTGPLGGG</sequence>
<dbReference type="PANTHER" id="PTHR39576">
    <property type="entry name" value="ATTACHING AND EFFACING PROTEIN HOMOLOG-RELATED-RELATED"/>
    <property type="match status" value="1"/>
</dbReference>
<evidence type="ECO:0000313" key="5">
    <source>
        <dbReference type="Proteomes" id="UP000215134"/>
    </source>
</evidence>
<dbReference type="PANTHER" id="PTHR39576:SF1">
    <property type="entry name" value="INVASIN"/>
    <property type="match status" value="1"/>
</dbReference>
<dbReference type="GeneID" id="75028066"/>
<dbReference type="Proteomes" id="UP000215134">
    <property type="component" value="Chromosome 1"/>
</dbReference>
<protein>
    <submittedName>
        <fullName evidence="4">Attaching and effacing protein</fullName>
    </submittedName>
</protein>